<dbReference type="RefSeq" id="WP_310410504.1">
    <property type="nucleotide sequence ID" value="NZ_JAVDYC010000001.1"/>
</dbReference>
<evidence type="ECO:0000313" key="1">
    <source>
        <dbReference type="EMBL" id="MDR7321480.1"/>
    </source>
</evidence>
<comment type="caution">
    <text evidence="1">The sequence shown here is derived from an EMBL/GenBank/DDBJ whole genome shotgun (WGS) entry which is preliminary data.</text>
</comment>
<keyword evidence="2" id="KW-1185">Reference proteome</keyword>
<sequence>MVVWTSGEGDLEVGDTSTGAVAVTRYEVSNGAELAGCLDALTQRLTDRTPPA</sequence>
<reference evidence="1 2" key="1">
    <citation type="submission" date="2023-07" db="EMBL/GenBank/DDBJ databases">
        <title>Sequencing the genomes of 1000 actinobacteria strains.</title>
        <authorList>
            <person name="Klenk H.-P."/>
        </authorList>
    </citation>
    <scope>NUCLEOTIDE SEQUENCE [LARGE SCALE GENOMIC DNA]</scope>
    <source>
        <strain evidence="1 2">DSM 44711</strain>
    </source>
</reference>
<dbReference type="EMBL" id="JAVDYC010000001">
    <property type="protein sequence ID" value="MDR7321480.1"/>
    <property type="molecule type" value="Genomic_DNA"/>
</dbReference>
<protein>
    <submittedName>
        <fullName evidence="1">Uncharacterized protein</fullName>
    </submittedName>
</protein>
<dbReference type="AlphaFoldDB" id="A0AAE3ZPE3"/>
<accession>A0AAE3ZPE3</accession>
<dbReference type="Proteomes" id="UP001183629">
    <property type="component" value="Unassembled WGS sequence"/>
</dbReference>
<proteinExistence type="predicted"/>
<evidence type="ECO:0000313" key="2">
    <source>
        <dbReference type="Proteomes" id="UP001183629"/>
    </source>
</evidence>
<gene>
    <name evidence="1" type="ORF">J2S44_001730</name>
</gene>
<name>A0AAE3ZPE3_9ACTN</name>
<organism evidence="1 2">
    <name type="scientific">Catenuloplanes niger</name>
    <dbReference type="NCBI Taxonomy" id="587534"/>
    <lineage>
        <taxon>Bacteria</taxon>
        <taxon>Bacillati</taxon>
        <taxon>Actinomycetota</taxon>
        <taxon>Actinomycetes</taxon>
        <taxon>Micromonosporales</taxon>
        <taxon>Micromonosporaceae</taxon>
        <taxon>Catenuloplanes</taxon>
    </lineage>
</organism>